<proteinExistence type="predicted"/>
<gene>
    <name evidence="2" type="ORF">Pa4123_79510</name>
</gene>
<feature type="region of interest" description="Disordered" evidence="1">
    <location>
        <begin position="22"/>
        <end position="68"/>
    </location>
</feature>
<organism evidence="2 3">
    <name type="scientific">Phytohabitans aurantiacus</name>
    <dbReference type="NCBI Taxonomy" id="3016789"/>
    <lineage>
        <taxon>Bacteria</taxon>
        <taxon>Bacillati</taxon>
        <taxon>Actinomycetota</taxon>
        <taxon>Actinomycetes</taxon>
        <taxon>Micromonosporales</taxon>
        <taxon>Micromonosporaceae</taxon>
    </lineage>
</organism>
<comment type="caution">
    <text evidence="2">The sequence shown here is derived from an EMBL/GenBank/DDBJ whole genome shotgun (WGS) entry which is preliminary data.</text>
</comment>
<evidence type="ECO:0000313" key="3">
    <source>
        <dbReference type="Proteomes" id="UP001144280"/>
    </source>
</evidence>
<accession>A0ABQ5R8X7</accession>
<dbReference type="EMBL" id="BSDI01000067">
    <property type="protein sequence ID" value="GLI02673.1"/>
    <property type="molecule type" value="Genomic_DNA"/>
</dbReference>
<reference evidence="2" key="1">
    <citation type="submission" date="2022-12" db="EMBL/GenBank/DDBJ databases">
        <title>New Phytohabitans aurantiacus sp. RD004123 nov., an actinomycete isolated from soil.</title>
        <authorList>
            <person name="Triningsih D.W."/>
            <person name="Harunari E."/>
            <person name="Igarashi Y."/>
        </authorList>
    </citation>
    <scope>NUCLEOTIDE SEQUENCE</scope>
    <source>
        <strain evidence="2">RD004123</strain>
    </source>
</reference>
<evidence type="ECO:0000313" key="2">
    <source>
        <dbReference type="EMBL" id="GLI02673.1"/>
    </source>
</evidence>
<evidence type="ECO:0000256" key="1">
    <source>
        <dbReference type="SAM" id="MobiDB-lite"/>
    </source>
</evidence>
<name>A0ABQ5R8X7_9ACTN</name>
<protein>
    <submittedName>
        <fullName evidence="2">Uncharacterized protein</fullName>
    </submittedName>
</protein>
<keyword evidence="3" id="KW-1185">Reference proteome</keyword>
<sequence>MRAEFSVHVDPAELEEQRLAAAFEPAGDAGEGRARRSEKPTSRGSGRTKAGGNTKAAHQPRQYAFRRS</sequence>
<feature type="compositionally biased region" description="Basic and acidic residues" evidence="1">
    <location>
        <begin position="30"/>
        <end position="41"/>
    </location>
</feature>
<dbReference type="RefSeq" id="WP_281904316.1">
    <property type="nucleotide sequence ID" value="NZ_BSDI01000067.1"/>
</dbReference>
<dbReference type="Proteomes" id="UP001144280">
    <property type="component" value="Unassembled WGS sequence"/>
</dbReference>